<keyword evidence="1" id="KW-0805">Transcription regulation</keyword>
<name>A0ABV2RQM7_BRAJP</name>
<evidence type="ECO:0000259" key="4">
    <source>
        <dbReference type="PROSITE" id="PS01124"/>
    </source>
</evidence>
<dbReference type="EMBL" id="JBEPTQ010000002">
    <property type="protein sequence ID" value="MET4718890.1"/>
    <property type="molecule type" value="Genomic_DNA"/>
</dbReference>
<dbReference type="PRINTS" id="PR00032">
    <property type="entry name" value="HTHARAC"/>
</dbReference>
<proteinExistence type="predicted"/>
<sequence>MPTSAYLSRWSTEMLPERTRFSTFREEFARLNLALDVIDHSGGRPLIDVTYLPLGPVGVCSIVTTPVEFNRHKHHLKDSRDQFGLNIVEAGPVQFANAGQEHVYDAGSACFVDRGRLLRVFGPRGASVKFVTVQAAALRSLVAQPEDLSGRPVRPGPALRLLHLYLRSLASFKEPPSSKLASAVGAHLLDLVAATLGPTAEAADIVAERGVKAAKLQAILAEVARRSSDPNFDLNHVAGALGMSRRYVQKLLEGGGTSFTEHLAGCRLERAFAMLTDPHHLHLAIIDIAFAVGFGDVSHFNRSFRRRFGETPSGVRASTIRE</sequence>
<accession>A0ABV2RQM7</accession>
<gene>
    <name evidence="5" type="ORF">ABIF63_002996</name>
</gene>
<evidence type="ECO:0000313" key="5">
    <source>
        <dbReference type="EMBL" id="MET4718890.1"/>
    </source>
</evidence>
<dbReference type="SUPFAM" id="SSF46689">
    <property type="entry name" value="Homeodomain-like"/>
    <property type="match status" value="1"/>
</dbReference>
<dbReference type="Gene3D" id="1.10.10.60">
    <property type="entry name" value="Homeodomain-like"/>
    <property type="match status" value="1"/>
</dbReference>
<evidence type="ECO:0000256" key="1">
    <source>
        <dbReference type="ARBA" id="ARBA00023015"/>
    </source>
</evidence>
<dbReference type="InterPro" id="IPR035418">
    <property type="entry name" value="AraC-bd_2"/>
</dbReference>
<protein>
    <submittedName>
        <fullName evidence="5">AraC-like DNA-binding protein</fullName>
    </submittedName>
</protein>
<organism evidence="5 6">
    <name type="scientific">Bradyrhizobium japonicum</name>
    <dbReference type="NCBI Taxonomy" id="375"/>
    <lineage>
        <taxon>Bacteria</taxon>
        <taxon>Pseudomonadati</taxon>
        <taxon>Pseudomonadota</taxon>
        <taxon>Alphaproteobacteria</taxon>
        <taxon>Hyphomicrobiales</taxon>
        <taxon>Nitrobacteraceae</taxon>
        <taxon>Bradyrhizobium</taxon>
    </lineage>
</organism>
<dbReference type="SMART" id="SM00342">
    <property type="entry name" value="HTH_ARAC"/>
    <property type="match status" value="1"/>
</dbReference>
<dbReference type="PANTHER" id="PTHR46796">
    <property type="entry name" value="HTH-TYPE TRANSCRIPTIONAL ACTIVATOR RHAS-RELATED"/>
    <property type="match status" value="1"/>
</dbReference>
<dbReference type="PANTHER" id="PTHR46796:SF6">
    <property type="entry name" value="ARAC SUBFAMILY"/>
    <property type="match status" value="1"/>
</dbReference>
<comment type="caution">
    <text evidence="5">The sequence shown here is derived from an EMBL/GenBank/DDBJ whole genome shotgun (WGS) entry which is preliminary data.</text>
</comment>
<evidence type="ECO:0000313" key="6">
    <source>
        <dbReference type="Proteomes" id="UP001549291"/>
    </source>
</evidence>
<feature type="domain" description="HTH araC/xylS-type" evidence="4">
    <location>
        <begin position="217"/>
        <end position="318"/>
    </location>
</feature>
<evidence type="ECO:0000256" key="2">
    <source>
        <dbReference type="ARBA" id="ARBA00023125"/>
    </source>
</evidence>
<keyword evidence="3" id="KW-0804">Transcription</keyword>
<dbReference type="Proteomes" id="UP001549291">
    <property type="component" value="Unassembled WGS sequence"/>
</dbReference>
<dbReference type="Pfam" id="PF12833">
    <property type="entry name" value="HTH_18"/>
    <property type="match status" value="1"/>
</dbReference>
<dbReference type="InterPro" id="IPR050204">
    <property type="entry name" value="AraC_XylS_family_regulators"/>
</dbReference>
<dbReference type="Pfam" id="PF14525">
    <property type="entry name" value="AraC_binding_2"/>
    <property type="match status" value="1"/>
</dbReference>
<keyword evidence="6" id="KW-1185">Reference proteome</keyword>
<dbReference type="InterPro" id="IPR020449">
    <property type="entry name" value="Tscrpt_reg_AraC-type_HTH"/>
</dbReference>
<dbReference type="InterPro" id="IPR009057">
    <property type="entry name" value="Homeodomain-like_sf"/>
</dbReference>
<evidence type="ECO:0000256" key="3">
    <source>
        <dbReference type="ARBA" id="ARBA00023163"/>
    </source>
</evidence>
<dbReference type="InterPro" id="IPR018060">
    <property type="entry name" value="HTH_AraC"/>
</dbReference>
<dbReference type="RefSeq" id="WP_049813303.1">
    <property type="nucleotide sequence ID" value="NZ_CP066351.1"/>
</dbReference>
<dbReference type="PROSITE" id="PS01124">
    <property type="entry name" value="HTH_ARAC_FAMILY_2"/>
    <property type="match status" value="1"/>
</dbReference>
<reference evidence="5 6" key="1">
    <citation type="submission" date="2024-06" db="EMBL/GenBank/DDBJ databases">
        <title>Genomic Encyclopedia of Type Strains, Phase V (KMG-V): Genome sequencing to study the core and pangenomes of soil and plant-associated prokaryotes.</title>
        <authorList>
            <person name="Whitman W."/>
        </authorList>
    </citation>
    <scope>NUCLEOTIDE SEQUENCE [LARGE SCALE GENOMIC DNA]</scope>
    <source>
        <strain evidence="5 6">USDA 160</strain>
    </source>
</reference>
<keyword evidence="2" id="KW-0238">DNA-binding</keyword>